<keyword evidence="1" id="KW-0812">Transmembrane</keyword>
<keyword evidence="1" id="KW-1133">Transmembrane helix</keyword>
<evidence type="ECO:0000313" key="2">
    <source>
        <dbReference type="EMBL" id="MDT0608252.1"/>
    </source>
</evidence>
<feature type="transmembrane region" description="Helical" evidence="1">
    <location>
        <begin position="43"/>
        <end position="64"/>
    </location>
</feature>
<feature type="transmembrane region" description="Helical" evidence="1">
    <location>
        <begin position="102"/>
        <end position="123"/>
    </location>
</feature>
<dbReference type="EMBL" id="JAVRHR010000003">
    <property type="protein sequence ID" value="MDT0608252.1"/>
    <property type="molecule type" value="Genomic_DNA"/>
</dbReference>
<proteinExistence type="predicted"/>
<gene>
    <name evidence="2" type="ORF">RM706_14490</name>
</gene>
<protein>
    <submittedName>
        <fullName evidence="2">DUF2306 domain-containing protein</fullName>
    </submittedName>
</protein>
<dbReference type="RefSeq" id="WP_311352812.1">
    <property type="nucleotide sequence ID" value="NZ_JAVRHR010000003.1"/>
</dbReference>
<dbReference type="Proteomes" id="UP001255246">
    <property type="component" value="Unassembled WGS sequence"/>
</dbReference>
<evidence type="ECO:0000256" key="1">
    <source>
        <dbReference type="SAM" id="Phobius"/>
    </source>
</evidence>
<reference evidence="2 3" key="1">
    <citation type="submission" date="2023-09" db="EMBL/GenBank/DDBJ databases">
        <authorList>
            <person name="Rey-Velasco X."/>
        </authorList>
    </citation>
    <scope>NUCLEOTIDE SEQUENCE [LARGE SCALE GENOMIC DNA]</scope>
    <source>
        <strain evidence="2 3">F388</strain>
    </source>
</reference>
<keyword evidence="3" id="KW-1185">Reference proteome</keyword>
<accession>A0ABU3AFC3</accession>
<name>A0ABU3AFC3_9FLAO</name>
<feature type="transmembrane region" description="Helical" evidence="1">
    <location>
        <begin position="70"/>
        <end position="90"/>
    </location>
</feature>
<organism evidence="2 3">
    <name type="scientific">Croceitalea rosinachiae</name>
    <dbReference type="NCBI Taxonomy" id="3075596"/>
    <lineage>
        <taxon>Bacteria</taxon>
        <taxon>Pseudomonadati</taxon>
        <taxon>Bacteroidota</taxon>
        <taxon>Flavobacteriia</taxon>
        <taxon>Flavobacteriales</taxon>
        <taxon>Flavobacteriaceae</taxon>
        <taxon>Croceitalea</taxon>
    </lineage>
</organism>
<sequence length="165" mass="18557">MEIDNWIHSPVGGIHFITSVIGLFTGAYILLTRKGTKIHKSIGYVFSISLLLVNVSALFIYDFNNGKPSVFHYLIIVSLFFLFFGILPMLKKNKTKKSLNKHIIGLNGAAIGLWAAGATEYFIRELAHDLNKNELIIYSFLISIPFALAITISITYNLKKLHKNK</sequence>
<evidence type="ECO:0000313" key="3">
    <source>
        <dbReference type="Proteomes" id="UP001255246"/>
    </source>
</evidence>
<comment type="caution">
    <text evidence="2">The sequence shown here is derived from an EMBL/GenBank/DDBJ whole genome shotgun (WGS) entry which is preliminary data.</text>
</comment>
<keyword evidence="1" id="KW-0472">Membrane</keyword>
<feature type="transmembrane region" description="Helical" evidence="1">
    <location>
        <begin position="135"/>
        <end position="158"/>
    </location>
</feature>
<feature type="transmembrane region" description="Helical" evidence="1">
    <location>
        <begin position="12"/>
        <end position="31"/>
    </location>
</feature>
<dbReference type="InterPro" id="IPR018750">
    <property type="entry name" value="DUF2306_membrane"/>
</dbReference>
<dbReference type="Pfam" id="PF10067">
    <property type="entry name" value="DUF2306"/>
    <property type="match status" value="1"/>
</dbReference>